<dbReference type="InterPro" id="IPR043573">
    <property type="entry name" value="Fig4-like"/>
</dbReference>
<gene>
    <name evidence="5" type="ORF">EZS28_004556</name>
</gene>
<dbReference type="OrthoDB" id="405996at2759"/>
<dbReference type="Proteomes" id="UP000324800">
    <property type="component" value="Unassembled WGS sequence"/>
</dbReference>
<feature type="domain" description="SAC" evidence="4">
    <location>
        <begin position="160"/>
        <end position="339"/>
    </location>
</feature>
<evidence type="ECO:0000256" key="1">
    <source>
        <dbReference type="ARBA" id="ARBA00004308"/>
    </source>
</evidence>
<evidence type="ECO:0000259" key="4">
    <source>
        <dbReference type="PROSITE" id="PS50275"/>
    </source>
</evidence>
<proteinExistence type="predicted"/>
<keyword evidence="2" id="KW-0378">Hydrolase</keyword>
<keyword evidence="3" id="KW-0472">Membrane</keyword>
<dbReference type="GO" id="GO:0012505">
    <property type="term" value="C:endomembrane system"/>
    <property type="evidence" value="ECO:0007669"/>
    <property type="project" value="UniProtKB-SubCell"/>
</dbReference>
<dbReference type="GO" id="GO:0043813">
    <property type="term" value="F:phosphatidylinositol-3,5-bisphosphate 5-phosphatase activity"/>
    <property type="evidence" value="ECO:0007669"/>
    <property type="project" value="InterPro"/>
</dbReference>
<accession>A0A5J4WXW4</accession>
<organism evidence="5 6">
    <name type="scientific">Streblomastix strix</name>
    <dbReference type="NCBI Taxonomy" id="222440"/>
    <lineage>
        <taxon>Eukaryota</taxon>
        <taxon>Metamonada</taxon>
        <taxon>Preaxostyla</taxon>
        <taxon>Oxymonadida</taxon>
        <taxon>Streblomastigidae</taxon>
        <taxon>Streblomastix</taxon>
    </lineage>
</organism>
<evidence type="ECO:0000256" key="2">
    <source>
        <dbReference type="ARBA" id="ARBA00022801"/>
    </source>
</evidence>
<evidence type="ECO:0000313" key="5">
    <source>
        <dbReference type="EMBL" id="KAA6399918.1"/>
    </source>
</evidence>
<dbReference type="GO" id="GO:0046856">
    <property type="term" value="P:phosphatidylinositol dephosphorylation"/>
    <property type="evidence" value="ECO:0007669"/>
    <property type="project" value="InterPro"/>
</dbReference>
<reference evidence="5 6" key="1">
    <citation type="submission" date="2019-03" db="EMBL/GenBank/DDBJ databases">
        <title>Single cell metagenomics reveals metabolic interactions within the superorganism composed of flagellate Streblomastix strix and complex community of Bacteroidetes bacteria on its surface.</title>
        <authorList>
            <person name="Treitli S.C."/>
            <person name="Kolisko M."/>
            <person name="Husnik F."/>
            <person name="Keeling P."/>
            <person name="Hampl V."/>
        </authorList>
    </citation>
    <scope>NUCLEOTIDE SEQUENCE [LARGE SCALE GENOMIC DNA]</scope>
    <source>
        <strain evidence="5">ST1C</strain>
    </source>
</reference>
<evidence type="ECO:0000256" key="3">
    <source>
        <dbReference type="ARBA" id="ARBA00023136"/>
    </source>
</evidence>
<dbReference type="Pfam" id="PF02383">
    <property type="entry name" value="Syja_N"/>
    <property type="match status" value="1"/>
</dbReference>
<dbReference type="InterPro" id="IPR002013">
    <property type="entry name" value="SAC_dom"/>
</dbReference>
<comment type="subcellular location">
    <subcellularLocation>
        <location evidence="1">Endomembrane system</location>
    </subcellularLocation>
</comment>
<dbReference type="PROSITE" id="PS50275">
    <property type="entry name" value="SAC"/>
    <property type="match status" value="1"/>
</dbReference>
<dbReference type="PANTHER" id="PTHR45738">
    <property type="entry name" value="POLYPHOSPHOINOSITIDE PHOSPHATASE"/>
    <property type="match status" value="1"/>
</dbReference>
<name>A0A5J4WXW4_9EUKA</name>
<protein>
    <submittedName>
        <fullName evidence="5">Putative Phosphoinositide phosphatase SAC4</fullName>
    </submittedName>
</protein>
<dbReference type="AlphaFoldDB" id="A0A5J4WXW4"/>
<dbReference type="PANTHER" id="PTHR45738:SF5">
    <property type="entry name" value="POLYPHOSPHOINOSITIDE PHOSPHATASE"/>
    <property type="match status" value="1"/>
</dbReference>
<evidence type="ECO:0000313" key="6">
    <source>
        <dbReference type="Proteomes" id="UP000324800"/>
    </source>
</evidence>
<sequence length="375" mass="43802">MHQFTVYGSESRIFVISRISNNSTFMNEGIDSNYVYRILKIDRQPPNTLQLFDDQRIYSSSEIDKILGRKQSNTEIGFDEENGSLQILTKACAILGFFKGIIGYYVIFIKVPRFAGLVYEHEIYGIDQISLIPLATESYVKSMGITQEHRKEEERYRKYFNEIPFTRDFFFSFTYDLTRTVQQYIYGLSRGLVENDSQFFISSFVQRKFYLYGRQFTITIIARRSRHYSGTRFQKRGVSERGWVANDVETELIVIEDGFASQKIGSYVQCRGTVPVYWSQKTEQIIKPEIYYPKHDPLFDSSTAHFADLQTRYGYPTVVLSLLKLDEKKPRETPLHSLFVDAISTINRILPQQYKIIYIPFDYSSLSICSQCILC</sequence>
<dbReference type="EMBL" id="SNRW01000655">
    <property type="protein sequence ID" value="KAA6399918.1"/>
    <property type="molecule type" value="Genomic_DNA"/>
</dbReference>
<comment type="caution">
    <text evidence="5">The sequence shown here is derived from an EMBL/GenBank/DDBJ whole genome shotgun (WGS) entry which is preliminary data.</text>
</comment>